<keyword evidence="1 6" id="KW-0812">Transmembrane</keyword>
<dbReference type="Pfam" id="PF00672">
    <property type="entry name" value="HAMP"/>
    <property type="match status" value="1"/>
</dbReference>
<protein>
    <submittedName>
        <fullName evidence="9">Methyl-accepting chemotaxis protein</fullName>
    </submittedName>
</protein>
<reference evidence="9 10" key="1">
    <citation type="submission" date="2024-07" db="EMBL/GenBank/DDBJ databases">
        <authorList>
            <person name="Thanompreechachai J."/>
            <person name="Duangmal K."/>
        </authorList>
    </citation>
    <scope>NUCLEOTIDE SEQUENCE [LARGE SCALE GENOMIC DNA]</scope>
    <source>
        <strain evidence="9 10">KCTC 19886</strain>
    </source>
</reference>
<dbReference type="CDD" id="cd06225">
    <property type="entry name" value="HAMP"/>
    <property type="match status" value="1"/>
</dbReference>
<dbReference type="PRINTS" id="PR00260">
    <property type="entry name" value="CHEMTRNSDUCR"/>
</dbReference>
<evidence type="ECO:0000256" key="3">
    <source>
        <dbReference type="ARBA" id="ARBA00023224"/>
    </source>
</evidence>
<feature type="domain" description="HAMP" evidence="8">
    <location>
        <begin position="218"/>
        <end position="270"/>
    </location>
</feature>
<feature type="domain" description="Methyl-accepting transducer" evidence="7">
    <location>
        <begin position="275"/>
        <end position="508"/>
    </location>
</feature>
<feature type="transmembrane region" description="Helical" evidence="6">
    <location>
        <begin position="195"/>
        <end position="216"/>
    </location>
</feature>
<dbReference type="InterPro" id="IPR004089">
    <property type="entry name" value="MCPsignal_dom"/>
</dbReference>
<dbReference type="SUPFAM" id="SSF58104">
    <property type="entry name" value="Methyl-accepting chemotaxis protein (MCP) signaling domain"/>
    <property type="match status" value="1"/>
</dbReference>
<accession>A0ABV3P919</accession>
<dbReference type="SMART" id="SM00304">
    <property type="entry name" value="HAMP"/>
    <property type="match status" value="1"/>
</dbReference>
<dbReference type="InterPro" id="IPR003660">
    <property type="entry name" value="HAMP_dom"/>
</dbReference>
<keyword evidence="3 5" id="KW-0807">Transducer</keyword>
<evidence type="ECO:0000313" key="9">
    <source>
        <dbReference type="EMBL" id="MEW9266133.1"/>
    </source>
</evidence>
<sequence>MTRTNHSSATASIAARLVLLSTVGVLGVVTVGGIGVVSSQRQDTAQTALVAADRASGLAERVDAAQARIRGDVMTSLVTTDTTQRQSAIAALGADATTLRTTLRELAASSSGDVRTQASQLLAQTETVVTLGQRVVSLSNYEITDPSQSAARAAMPAFAKEADVLSAAVPGIVGAAATAQRAAVADAADARTQGLWLTLSASVAVTAVLALVAAAITRALRRRMRTTVEILQEVAGGRLDKRGEVGRPDEIGQMVAALNSALDKLAQMFAEVGRVSREMSVSADDLTSVSGSLHARASGSAAQATAGSAAAEEISVTIRSVADSSGEMSSAIEQIASATNEASQVAADAVAAVEEAVGTVRGLAQSSAEIGDIVKVITSIAEQTNLLALNATIEAARAGEFGKGFAVVASEVKELASESARTSEGIIAKVAAAQRDAAAADTAIRTIRGVVERISDLQATVASAVEEQTATTREMVRNVDEIASGSADVTRSIASMAHDVTLTTEVAEQTSGTAGRVAAAATALEQELRKFTV</sequence>
<gene>
    <name evidence="9" type="ORF">AB1207_15385</name>
</gene>
<evidence type="ECO:0000256" key="4">
    <source>
        <dbReference type="ARBA" id="ARBA00029447"/>
    </source>
</evidence>
<dbReference type="PANTHER" id="PTHR32089:SF112">
    <property type="entry name" value="LYSOZYME-LIKE PROTEIN-RELATED"/>
    <property type="match status" value="1"/>
</dbReference>
<evidence type="ECO:0000256" key="1">
    <source>
        <dbReference type="ARBA" id="ARBA00022692"/>
    </source>
</evidence>
<keyword evidence="6" id="KW-0472">Membrane</keyword>
<dbReference type="RefSeq" id="WP_367639258.1">
    <property type="nucleotide sequence ID" value="NZ_JBFNQN010000010.1"/>
</dbReference>
<name>A0ABV3P919_9ACTN</name>
<evidence type="ECO:0000259" key="7">
    <source>
        <dbReference type="PROSITE" id="PS50111"/>
    </source>
</evidence>
<dbReference type="Proteomes" id="UP001555826">
    <property type="component" value="Unassembled WGS sequence"/>
</dbReference>
<dbReference type="InterPro" id="IPR004090">
    <property type="entry name" value="Chemotax_Me-accpt_rcpt"/>
</dbReference>
<dbReference type="Pfam" id="PF00015">
    <property type="entry name" value="MCPsignal"/>
    <property type="match status" value="1"/>
</dbReference>
<comment type="similarity">
    <text evidence="4">Belongs to the methyl-accepting chemotaxis (MCP) protein family.</text>
</comment>
<keyword evidence="2 6" id="KW-1133">Transmembrane helix</keyword>
<evidence type="ECO:0000259" key="8">
    <source>
        <dbReference type="PROSITE" id="PS50885"/>
    </source>
</evidence>
<organism evidence="9 10">
    <name type="scientific">Kineococcus endophyticus</name>
    <dbReference type="NCBI Taxonomy" id="1181883"/>
    <lineage>
        <taxon>Bacteria</taxon>
        <taxon>Bacillati</taxon>
        <taxon>Actinomycetota</taxon>
        <taxon>Actinomycetes</taxon>
        <taxon>Kineosporiales</taxon>
        <taxon>Kineosporiaceae</taxon>
        <taxon>Kineococcus</taxon>
    </lineage>
</organism>
<dbReference type="PANTHER" id="PTHR32089">
    <property type="entry name" value="METHYL-ACCEPTING CHEMOTAXIS PROTEIN MCPB"/>
    <property type="match status" value="1"/>
</dbReference>
<evidence type="ECO:0000256" key="2">
    <source>
        <dbReference type="ARBA" id="ARBA00022989"/>
    </source>
</evidence>
<evidence type="ECO:0000313" key="10">
    <source>
        <dbReference type="Proteomes" id="UP001555826"/>
    </source>
</evidence>
<proteinExistence type="inferred from homology"/>
<comment type="caution">
    <text evidence="9">The sequence shown here is derived from an EMBL/GenBank/DDBJ whole genome shotgun (WGS) entry which is preliminary data.</text>
</comment>
<evidence type="ECO:0000256" key="5">
    <source>
        <dbReference type="PROSITE-ProRule" id="PRU00284"/>
    </source>
</evidence>
<dbReference type="PROSITE" id="PS50111">
    <property type="entry name" value="CHEMOTAXIS_TRANSDUC_2"/>
    <property type="match status" value="1"/>
</dbReference>
<dbReference type="SMART" id="SM00283">
    <property type="entry name" value="MA"/>
    <property type="match status" value="1"/>
</dbReference>
<evidence type="ECO:0000256" key="6">
    <source>
        <dbReference type="SAM" id="Phobius"/>
    </source>
</evidence>
<dbReference type="Gene3D" id="1.10.287.950">
    <property type="entry name" value="Methyl-accepting chemotaxis protein"/>
    <property type="match status" value="1"/>
</dbReference>
<dbReference type="EMBL" id="JBFNQN010000010">
    <property type="protein sequence ID" value="MEW9266133.1"/>
    <property type="molecule type" value="Genomic_DNA"/>
</dbReference>
<dbReference type="PROSITE" id="PS50885">
    <property type="entry name" value="HAMP"/>
    <property type="match status" value="1"/>
</dbReference>
<keyword evidence="10" id="KW-1185">Reference proteome</keyword>